<keyword evidence="2" id="KW-1185">Reference proteome</keyword>
<dbReference type="Proteomes" id="UP000233332">
    <property type="component" value="Unassembled WGS sequence"/>
</dbReference>
<evidence type="ECO:0000313" key="2">
    <source>
        <dbReference type="Proteomes" id="UP000233332"/>
    </source>
</evidence>
<accession>A0A2N3L556</accession>
<protein>
    <recommendedName>
        <fullName evidence="3">DUF3833 domain-containing protein</fullName>
    </recommendedName>
</protein>
<comment type="caution">
    <text evidence="1">The sequence shown here is derived from an EMBL/GenBank/DDBJ whole genome shotgun (WGS) entry which is preliminary data.</text>
</comment>
<dbReference type="InterPro" id="IPR024409">
    <property type="entry name" value="DUF3833"/>
</dbReference>
<name>A0A2N3L556_9PROT</name>
<evidence type="ECO:0000313" key="1">
    <source>
        <dbReference type="EMBL" id="PKR57979.1"/>
    </source>
</evidence>
<dbReference type="PROSITE" id="PS51257">
    <property type="entry name" value="PROKAR_LIPOPROTEIN"/>
    <property type="match status" value="1"/>
</dbReference>
<evidence type="ECO:0008006" key="3">
    <source>
        <dbReference type="Google" id="ProtNLM"/>
    </source>
</evidence>
<reference evidence="1 2" key="1">
    <citation type="submission" date="2017-09" db="EMBL/GenBank/DDBJ databases">
        <title>Biodiversity and function of Thalassospira species in the particle-attached aromatic-hydrocarbon-degrading consortia from the surface seawater of the China South Sea.</title>
        <authorList>
            <person name="Dong C."/>
            <person name="Lai Q."/>
            <person name="Shao Z."/>
        </authorList>
    </citation>
    <scope>NUCLEOTIDE SEQUENCE [LARGE SCALE GENOMIC DNA]</scope>
    <source>
        <strain evidence="1 2">139Z-12</strain>
    </source>
</reference>
<dbReference type="AlphaFoldDB" id="A0A2N3L556"/>
<dbReference type="RefSeq" id="WP_101303235.1">
    <property type="nucleotide sequence ID" value="NZ_NXGX01000005.1"/>
</dbReference>
<dbReference type="EMBL" id="NXGX01000005">
    <property type="protein sequence ID" value="PKR57979.1"/>
    <property type="molecule type" value="Genomic_DNA"/>
</dbReference>
<sequence length="182" mass="20977">MLRNSMVLFFIVVLTGCGSMKPQDFAQKQPRFDVFDYFEGESRAWGIFEDRFGKLRRQFTVDITGTIENDVLTLDERFLYDDGEKDQRVWTIRKTGDHSYQGQADDIIGDAIGSQYGNALNWSYDMDLKVGDGAWRVSFDDWMFLQPDGVLVNRARVKKWGFEIGEVTLFFTKPQPAVQAAE</sequence>
<proteinExistence type="predicted"/>
<gene>
    <name evidence="1" type="ORF">COO92_14610</name>
</gene>
<dbReference type="Pfam" id="PF12915">
    <property type="entry name" value="DUF3833"/>
    <property type="match status" value="1"/>
</dbReference>
<organism evidence="1 2">
    <name type="scientific">Thalassospira lohafexi</name>
    <dbReference type="NCBI Taxonomy" id="744227"/>
    <lineage>
        <taxon>Bacteria</taxon>
        <taxon>Pseudomonadati</taxon>
        <taxon>Pseudomonadota</taxon>
        <taxon>Alphaproteobacteria</taxon>
        <taxon>Rhodospirillales</taxon>
        <taxon>Thalassospiraceae</taxon>
        <taxon>Thalassospira</taxon>
    </lineage>
</organism>